<evidence type="ECO:0000256" key="5">
    <source>
        <dbReference type="ARBA" id="ARBA00022692"/>
    </source>
</evidence>
<accession>A0A8J2UPZ9</accession>
<keyword evidence="7 12" id="KW-0798">TonB box</keyword>
<feature type="domain" description="TonB-dependent receptor-like beta-barrel" evidence="15">
    <location>
        <begin position="303"/>
        <end position="680"/>
    </location>
</feature>
<keyword evidence="4 11" id="KW-1134">Transmembrane beta strand</keyword>
<dbReference type="PROSITE" id="PS52016">
    <property type="entry name" value="TONB_DEPENDENT_REC_3"/>
    <property type="match status" value="1"/>
</dbReference>
<evidence type="ECO:0000256" key="2">
    <source>
        <dbReference type="ARBA" id="ARBA00009810"/>
    </source>
</evidence>
<dbReference type="InterPro" id="IPR037066">
    <property type="entry name" value="Plug_dom_sf"/>
</dbReference>
<dbReference type="SUPFAM" id="SSF56935">
    <property type="entry name" value="Porins"/>
    <property type="match status" value="1"/>
</dbReference>
<keyword evidence="9 17" id="KW-0675">Receptor</keyword>
<evidence type="ECO:0000259" key="16">
    <source>
        <dbReference type="Pfam" id="PF07715"/>
    </source>
</evidence>
<keyword evidence="8 11" id="KW-0472">Membrane</keyword>
<dbReference type="InterPro" id="IPR039426">
    <property type="entry name" value="TonB-dep_rcpt-like"/>
</dbReference>
<keyword evidence="10 11" id="KW-0998">Cell outer membrane</keyword>
<evidence type="ECO:0000256" key="11">
    <source>
        <dbReference type="PROSITE-ProRule" id="PRU01360"/>
    </source>
</evidence>
<organism evidence="17 18">
    <name type="scientific">Oxalicibacterium flavum</name>
    <dbReference type="NCBI Taxonomy" id="179467"/>
    <lineage>
        <taxon>Bacteria</taxon>
        <taxon>Pseudomonadati</taxon>
        <taxon>Pseudomonadota</taxon>
        <taxon>Betaproteobacteria</taxon>
        <taxon>Burkholderiales</taxon>
        <taxon>Oxalobacteraceae</taxon>
        <taxon>Oxalicibacterium</taxon>
    </lineage>
</organism>
<feature type="domain" description="TonB-dependent receptor plug" evidence="16">
    <location>
        <begin position="72"/>
        <end position="183"/>
    </location>
</feature>
<dbReference type="GO" id="GO:0044718">
    <property type="term" value="P:siderophore transmembrane transport"/>
    <property type="evidence" value="ECO:0007669"/>
    <property type="project" value="TreeGrafter"/>
</dbReference>
<reference evidence="17" key="2">
    <citation type="submission" date="2020-09" db="EMBL/GenBank/DDBJ databases">
        <authorList>
            <person name="Sun Q."/>
            <person name="Sedlacek I."/>
        </authorList>
    </citation>
    <scope>NUCLEOTIDE SEQUENCE</scope>
    <source>
        <strain evidence="17">CCM 7086</strain>
    </source>
</reference>
<proteinExistence type="inferred from homology"/>
<dbReference type="GO" id="GO:0009279">
    <property type="term" value="C:cell outer membrane"/>
    <property type="evidence" value="ECO:0007669"/>
    <property type="project" value="UniProtKB-SubCell"/>
</dbReference>
<feature type="short sequence motif" description="TonB box" evidence="12">
    <location>
        <begin position="57"/>
        <end position="63"/>
    </location>
</feature>
<keyword evidence="18" id="KW-1185">Reference proteome</keyword>
<evidence type="ECO:0000256" key="4">
    <source>
        <dbReference type="ARBA" id="ARBA00022452"/>
    </source>
</evidence>
<evidence type="ECO:0000256" key="12">
    <source>
        <dbReference type="PROSITE-ProRule" id="PRU10143"/>
    </source>
</evidence>
<dbReference type="InterPro" id="IPR012910">
    <property type="entry name" value="Plug_dom"/>
</dbReference>
<dbReference type="Pfam" id="PF07715">
    <property type="entry name" value="Plug"/>
    <property type="match status" value="1"/>
</dbReference>
<dbReference type="EMBL" id="BMCG01000005">
    <property type="protein sequence ID" value="GGC16197.1"/>
    <property type="molecule type" value="Genomic_DNA"/>
</dbReference>
<evidence type="ECO:0000313" key="17">
    <source>
        <dbReference type="EMBL" id="GGC16197.1"/>
    </source>
</evidence>
<keyword evidence="3 11" id="KW-0813">Transport</keyword>
<dbReference type="PROSITE" id="PS00430">
    <property type="entry name" value="TONB_DEPENDENT_REC_1"/>
    <property type="match status" value="1"/>
</dbReference>
<dbReference type="Pfam" id="PF00593">
    <property type="entry name" value="TonB_dep_Rec_b-barrel"/>
    <property type="match status" value="1"/>
</dbReference>
<dbReference type="InterPro" id="IPR000531">
    <property type="entry name" value="Beta-barrel_TonB"/>
</dbReference>
<dbReference type="PANTHER" id="PTHR30069">
    <property type="entry name" value="TONB-DEPENDENT OUTER MEMBRANE RECEPTOR"/>
    <property type="match status" value="1"/>
</dbReference>
<protein>
    <submittedName>
        <fullName evidence="17">TonB-dependent receptor</fullName>
    </submittedName>
</protein>
<comment type="similarity">
    <text evidence="2 11 13">Belongs to the TonB-dependent receptor family.</text>
</comment>
<evidence type="ECO:0000256" key="7">
    <source>
        <dbReference type="ARBA" id="ARBA00023077"/>
    </source>
</evidence>
<evidence type="ECO:0000313" key="18">
    <source>
        <dbReference type="Proteomes" id="UP000620266"/>
    </source>
</evidence>
<comment type="caution">
    <text evidence="17">The sequence shown here is derived from an EMBL/GenBank/DDBJ whole genome shotgun (WGS) entry which is preliminary data.</text>
</comment>
<evidence type="ECO:0000256" key="8">
    <source>
        <dbReference type="ARBA" id="ARBA00023136"/>
    </source>
</evidence>
<keyword evidence="5 11" id="KW-0812">Transmembrane</keyword>
<evidence type="ECO:0000259" key="15">
    <source>
        <dbReference type="Pfam" id="PF00593"/>
    </source>
</evidence>
<dbReference type="AlphaFoldDB" id="A0A8J2UPZ9"/>
<dbReference type="PANTHER" id="PTHR30069:SF28">
    <property type="entry name" value="TONB-DEPENDENT RECEPTOR YNCD-RELATED"/>
    <property type="match status" value="1"/>
</dbReference>
<reference evidence="17" key="1">
    <citation type="journal article" date="2014" name="Int. J. Syst. Evol. Microbiol.">
        <title>Complete genome sequence of Corynebacterium casei LMG S-19264T (=DSM 44701T), isolated from a smear-ripened cheese.</title>
        <authorList>
            <consortium name="US DOE Joint Genome Institute (JGI-PGF)"/>
            <person name="Walter F."/>
            <person name="Albersmeier A."/>
            <person name="Kalinowski J."/>
            <person name="Ruckert C."/>
        </authorList>
    </citation>
    <scope>NUCLEOTIDE SEQUENCE</scope>
    <source>
        <strain evidence="17">CCM 7086</strain>
    </source>
</reference>
<evidence type="ECO:0000256" key="6">
    <source>
        <dbReference type="ARBA" id="ARBA00022729"/>
    </source>
</evidence>
<evidence type="ECO:0000256" key="13">
    <source>
        <dbReference type="RuleBase" id="RU003357"/>
    </source>
</evidence>
<sequence length="720" mass="79792">MMHSLFERNQRNQNRSYHYTPIARAVGLSMLLAAACANAEDAGGGAETDAALEVVDTVVVSGSRSKAAKSRVKDVPGNISVITSDELERGRKSTLGDVLAYQPGVFAESVGGNDAIKISIRGSGIISGVGVFREGIKFLFDGMPISGPGGTSYEFLNAQGTAYTEVLRGGNAFSYGALAIGGAVNFVTHTGYTAPGTRVRFEAGSWGLQKTTISHGGVSGDWDYYFNLDNYESDGYRERWSRSESKGLVANVGYRFSPKLSARALLRYREEYHQDPGYLTLTQLYQDPRQPAAANINASSGTRPGSYWGGFKISYIFDDDATLEVGLNTYKYPHINSRETRTGQPGYWRWIDNSQSIRYSRTDQWAGHESRTEVSYNGTEENVGQARAVQGSDNSIVVSKRTFKKSHDRSLAVGNDFAITPDLWLTSGLAFTSLRRTTEYSYHATNANPPSADYQSYNWVPRLGLRYSVTPDVQVFGNITRQIDPPLNWRYSIVNRTNTLLDLKEQKANTFEIGVRGQVGIASGSLVLFRTNVKRDLLTVVDEEETALQGGVIQTRTFNSESPTRRQGVELALDLRLWSGDDGSQVVWRNSYTWNDFRFVRDPRLGNNRLPGLPSQVYDGKVQYDHPSGFYGNLNVRARTHVPIDYTNSAHAPGYAVWGATFGYEAPDRSWNAYLDFKNLADRKYVATSSTIYDAAGNRDRQNYAPGDGFGMFAGVEYRF</sequence>
<dbReference type="Gene3D" id="2.40.170.20">
    <property type="entry name" value="TonB-dependent receptor, beta-barrel domain"/>
    <property type="match status" value="1"/>
</dbReference>
<dbReference type="Gene3D" id="2.170.130.10">
    <property type="entry name" value="TonB-dependent receptor, plug domain"/>
    <property type="match status" value="1"/>
</dbReference>
<feature type="chain" id="PRO_5035260698" evidence="14">
    <location>
        <begin position="40"/>
        <end position="720"/>
    </location>
</feature>
<evidence type="ECO:0000256" key="3">
    <source>
        <dbReference type="ARBA" id="ARBA00022448"/>
    </source>
</evidence>
<gene>
    <name evidence="17" type="ORF">GCM10007205_26470</name>
</gene>
<keyword evidence="6 14" id="KW-0732">Signal</keyword>
<dbReference type="Proteomes" id="UP000620266">
    <property type="component" value="Unassembled WGS sequence"/>
</dbReference>
<dbReference type="GO" id="GO:0015344">
    <property type="term" value="F:siderophore uptake transmembrane transporter activity"/>
    <property type="evidence" value="ECO:0007669"/>
    <property type="project" value="TreeGrafter"/>
</dbReference>
<dbReference type="InterPro" id="IPR010916">
    <property type="entry name" value="TonB_box_CS"/>
</dbReference>
<comment type="subcellular location">
    <subcellularLocation>
        <location evidence="1 11">Cell outer membrane</location>
        <topology evidence="1 11">Multi-pass membrane protein</topology>
    </subcellularLocation>
</comment>
<name>A0A8J2UPZ9_9BURK</name>
<evidence type="ECO:0000256" key="1">
    <source>
        <dbReference type="ARBA" id="ARBA00004571"/>
    </source>
</evidence>
<feature type="signal peptide" evidence="14">
    <location>
        <begin position="1"/>
        <end position="39"/>
    </location>
</feature>
<dbReference type="InterPro" id="IPR036942">
    <property type="entry name" value="Beta-barrel_TonB_sf"/>
</dbReference>
<evidence type="ECO:0000256" key="14">
    <source>
        <dbReference type="SAM" id="SignalP"/>
    </source>
</evidence>
<evidence type="ECO:0000256" key="10">
    <source>
        <dbReference type="ARBA" id="ARBA00023237"/>
    </source>
</evidence>
<evidence type="ECO:0000256" key="9">
    <source>
        <dbReference type="ARBA" id="ARBA00023170"/>
    </source>
</evidence>